<evidence type="ECO:0000313" key="4">
    <source>
        <dbReference type="RefSeq" id="XP_021841642.2"/>
    </source>
</evidence>
<dbReference type="Gene3D" id="1.25.40.20">
    <property type="entry name" value="Ankyrin repeat-containing domain"/>
    <property type="match status" value="4"/>
</dbReference>
<dbReference type="PANTHER" id="PTHR46224:SF67">
    <property type="entry name" value="HSP70-HSP90 ORGANIZING PROTEIN 3-LIKE"/>
    <property type="match status" value="1"/>
</dbReference>
<dbReference type="InterPro" id="IPR036770">
    <property type="entry name" value="Ankyrin_rpt-contain_sf"/>
</dbReference>
<name>A0A9R0I301_SPIOL</name>
<dbReference type="Proteomes" id="UP000813463">
    <property type="component" value="Chromosome 5"/>
</dbReference>
<dbReference type="SMART" id="SM00028">
    <property type="entry name" value="TPR"/>
    <property type="match status" value="3"/>
</dbReference>
<keyword evidence="2" id="KW-0802">TPR repeat</keyword>
<protein>
    <submittedName>
        <fullName evidence="4">Uncharacterized protein isoform X1</fullName>
    </submittedName>
</protein>
<dbReference type="RefSeq" id="XP_021841642.2">
    <property type="nucleotide sequence ID" value="XM_021985950.2"/>
</dbReference>
<dbReference type="Gene3D" id="1.25.40.10">
    <property type="entry name" value="Tetratricopeptide repeat domain"/>
    <property type="match status" value="1"/>
</dbReference>
<dbReference type="InterPro" id="IPR002110">
    <property type="entry name" value="Ankyrin_rpt"/>
</dbReference>
<feature type="repeat" description="ANK" evidence="1">
    <location>
        <begin position="143"/>
        <end position="175"/>
    </location>
</feature>
<feature type="repeat" description="ANK" evidence="1">
    <location>
        <begin position="208"/>
        <end position="240"/>
    </location>
</feature>
<dbReference type="SUPFAM" id="SSF48452">
    <property type="entry name" value="TPR-like"/>
    <property type="match status" value="1"/>
</dbReference>
<evidence type="ECO:0000313" key="3">
    <source>
        <dbReference type="Proteomes" id="UP000813463"/>
    </source>
</evidence>
<dbReference type="PROSITE" id="PS50297">
    <property type="entry name" value="ANK_REP_REGION"/>
    <property type="match status" value="3"/>
</dbReference>
<evidence type="ECO:0000256" key="1">
    <source>
        <dbReference type="PROSITE-ProRule" id="PRU00023"/>
    </source>
</evidence>
<gene>
    <name evidence="4" type="primary">LOC110781904</name>
</gene>
<reference evidence="4" key="2">
    <citation type="submission" date="2025-08" db="UniProtKB">
        <authorList>
            <consortium name="RefSeq"/>
        </authorList>
    </citation>
    <scope>IDENTIFICATION</scope>
    <source>
        <tissue evidence="4">Leaf</tissue>
    </source>
</reference>
<sequence>MSQIFTAASLGDLKFMKEIVKQVTDKFGKQMTKYEILGEKDSKERTILHVAASGGRTPICKYLVNTIKFDVNSQDLMGYTPLHFAILEGHYMTSSFLLGHGANPNLSSLNGLTPLHHAAKNGRKDLVKLLIKKGAEVDAPSASRGTPLRQAAGYGMKDVVKILLSHKANPNYSCHPSLNPLIVTILENSLDCVRILLKHGADPNLGLQGEAPLIVALSAGNIQIIKCLLKAGADPNTTNFYDYTPIEIAVGEGNLAVADTLFDATARIPHILTWSIHGIHEYLNSEEEKTQRQLKMPAKFLEAKENAAQAMITNEYMNAVYWYTEATRLNPTDEIVLSNRSFCWSRVNEGDLALTDAECCIRLKPEWAKGYYVAGVAYMMLKDYKNAVVEFENACKYDPLDMELRNAHSEALAKLQAPPTDDFSRPSVD</sequence>
<dbReference type="SUPFAM" id="SSF48403">
    <property type="entry name" value="Ankyrin repeat"/>
    <property type="match status" value="1"/>
</dbReference>
<keyword evidence="3" id="KW-1185">Reference proteome</keyword>
<dbReference type="PRINTS" id="PR01415">
    <property type="entry name" value="ANKYRIN"/>
</dbReference>
<dbReference type="AlphaFoldDB" id="A0A9R0I301"/>
<dbReference type="KEGG" id="soe:110781904"/>
<dbReference type="Pfam" id="PF00023">
    <property type="entry name" value="Ank"/>
    <property type="match status" value="1"/>
</dbReference>
<dbReference type="PANTHER" id="PTHR46224">
    <property type="entry name" value="ANKYRIN REPEAT FAMILY PROTEIN"/>
    <property type="match status" value="1"/>
</dbReference>
<proteinExistence type="predicted"/>
<dbReference type="PROSITE" id="PS50088">
    <property type="entry name" value="ANK_REPEAT"/>
    <property type="match status" value="4"/>
</dbReference>
<organism evidence="3 4">
    <name type="scientific">Spinacia oleracea</name>
    <name type="common">Spinach</name>
    <dbReference type="NCBI Taxonomy" id="3562"/>
    <lineage>
        <taxon>Eukaryota</taxon>
        <taxon>Viridiplantae</taxon>
        <taxon>Streptophyta</taxon>
        <taxon>Embryophyta</taxon>
        <taxon>Tracheophyta</taxon>
        <taxon>Spermatophyta</taxon>
        <taxon>Magnoliopsida</taxon>
        <taxon>eudicotyledons</taxon>
        <taxon>Gunneridae</taxon>
        <taxon>Pentapetalae</taxon>
        <taxon>Caryophyllales</taxon>
        <taxon>Chenopodiaceae</taxon>
        <taxon>Chenopodioideae</taxon>
        <taxon>Anserineae</taxon>
        <taxon>Spinacia</taxon>
    </lineage>
</organism>
<feature type="repeat" description="ANK" evidence="1">
    <location>
        <begin position="77"/>
        <end position="109"/>
    </location>
</feature>
<evidence type="ECO:0000256" key="2">
    <source>
        <dbReference type="PROSITE-ProRule" id="PRU00339"/>
    </source>
</evidence>
<dbReference type="InterPro" id="IPR019734">
    <property type="entry name" value="TPR_rpt"/>
</dbReference>
<dbReference type="SMART" id="SM00248">
    <property type="entry name" value="ANK"/>
    <property type="match status" value="7"/>
</dbReference>
<dbReference type="InterPro" id="IPR011990">
    <property type="entry name" value="TPR-like_helical_dom_sf"/>
</dbReference>
<accession>A0A9R0I301</accession>
<dbReference type="Pfam" id="PF12796">
    <property type="entry name" value="Ank_2"/>
    <property type="match status" value="2"/>
</dbReference>
<feature type="repeat" description="TPR" evidence="2">
    <location>
        <begin position="368"/>
        <end position="401"/>
    </location>
</feature>
<reference evidence="3" key="1">
    <citation type="journal article" date="2021" name="Nat. Commun.">
        <title>Genomic analyses provide insights into spinach domestication and the genetic basis of agronomic traits.</title>
        <authorList>
            <person name="Cai X."/>
            <person name="Sun X."/>
            <person name="Xu C."/>
            <person name="Sun H."/>
            <person name="Wang X."/>
            <person name="Ge C."/>
            <person name="Zhang Z."/>
            <person name="Wang Q."/>
            <person name="Fei Z."/>
            <person name="Jiao C."/>
            <person name="Wang Q."/>
        </authorList>
    </citation>
    <scope>NUCLEOTIDE SEQUENCE [LARGE SCALE GENOMIC DNA]</scope>
    <source>
        <strain evidence="3">cv. Varoflay</strain>
    </source>
</reference>
<feature type="repeat" description="ANK" evidence="1">
    <location>
        <begin position="110"/>
        <end position="142"/>
    </location>
</feature>
<dbReference type="InterPro" id="IPR051616">
    <property type="entry name" value="Cul2-RING_E3_ligase_SR"/>
</dbReference>
<keyword evidence="1" id="KW-0040">ANK repeat</keyword>
<dbReference type="GeneID" id="110781904"/>
<dbReference type="PROSITE" id="PS50005">
    <property type="entry name" value="TPR"/>
    <property type="match status" value="1"/>
</dbReference>